<proteinExistence type="predicted"/>
<dbReference type="Gene3D" id="3.30.565.10">
    <property type="entry name" value="Histidine kinase-like ATPase, C-terminal domain"/>
    <property type="match status" value="1"/>
</dbReference>
<dbReference type="Pfam" id="PF02518">
    <property type="entry name" value="HATPase_c"/>
    <property type="match status" value="1"/>
</dbReference>
<dbReference type="SUPFAM" id="SSF55874">
    <property type="entry name" value="ATPase domain of HSP90 chaperone/DNA topoisomerase II/histidine kinase"/>
    <property type="match status" value="1"/>
</dbReference>
<dbReference type="SUPFAM" id="SSF47384">
    <property type="entry name" value="Homodimeric domain of signal transducing histidine kinase"/>
    <property type="match status" value="1"/>
</dbReference>
<evidence type="ECO:0000313" key="7">
    <source>
        <dbReference type="EMBL" id="AKQ45448.1"/>
    </source>
</evidence>
<dbReference type="OrthoDB" id="9766459at2"/>
<protein>
    <recommendedName>
        <fullName evidence="2">histidine kinase</fullName>
        <ecNumber evidence="2">2.7.13.3</ecNumber>
    </recommendedName>
</protein>
<organism evidence="7 8">
    <name type="scientific">Rufibacter radiotolerans</name>
    <dbReference type="NCBI Taxonomy" id="1379910"/>
    <lineage>
        <taxon>Bacteria</taxon>
        <taxon>Pseudomonadati</taxon>
        <taxon>Bacteroidota</taxon>
        <taxon>Cytophagia</taxon>
        <taxon>Cytophagales</taxon>
        <taxon>Hymenobacteraceae</taxon>
        <taxon>Rufibacter</taxon>
    </lineage>
</organism>
<dbReference type="GO" id="GO:0000155">
    <property type="term" value="F:phosphorelay sensor kinase activity"/>
    <property type="evidence" value="ECO:0007669"/>
    <property type="project" value="InterPro"/>
</dbReference>
<dbReference type="RefSeq" id="WP_048920324.1">
    <property type="nucleotide sequence ID" value="NZ_CP010777.1"/>
</dbReference>
<evidence type="ECO:0000256" key="3">
    <source>
        <dbReference type="ARBA" id="ARBA00022553"/>
    </source>
</evidence>
<dbReference type="EMBL" id="CP010777">
    <property type="protein sequence ID" value="AKQ45448.1"/>
    <property type="molecule type" value="Genomic_DNA"/>
</dbReference>
<evidence type="ECO:0000256" key="2">
    <source>
        <dbReference type="ARBA" id="ARBA00012438"/>
    </source>
</evidence>
<keyword evidence="4" id="KW-0808">Transferase</keyword>
<evidence type="ECO:0000313" key="8">
    <source>
        <dbReference type="Proteomes" id="UP000036458"/>
    </source>
</evidence>
<dbReference type="InterPro" id="IPR035965">
    <property type="entry name" value="PAS-like_dom_sf"/>
</dbReference>
<reference evidence="7 8" key="1">
    <citation type="submission" date="2015-01" db="EMBL/GenBank/DDBJ databases">
        <title>Rufibacter sp./DG31D/ whole genome sequencing.</title>
        <authorList>
            <person name="Kim M.K."/>
            <person name="Srinivasan S."/>
            <person name="Lee J.-J."/>
        </authorList>
    </citation>
    <scope>NUCLEOTIDE SEQUENCE [LARGE SCALE GENOMIC DNA]</scope>
    <source>
        <strain evidence="7 8">DG31D</strain>
    </source>
</reference>
<evidence type="ECO:0000256" key="5">
    <source>
        <dbReference type="ARBA" id="ARBA00022777"/>
    </source>
</evidence>
<dbReference type="InterPro" id="IPR036890">
    <property type="entry name" value="HATPase_C_sf"/>
</dbReference>
<keyword evidence="5 7" id="KW-0418">Kinase</keyword>
<dbReference type="InterPro" id="IPR036097">
    <property type="entry name" value="HisK_dim/P_sf"/>
</dbReference>
<accession>A0A0H4VJ93</accession>
<dbReference type="Gene3D" id="1.10.287.130">
    <property type="match status" value="1"/>
</dbReference>
<dbReference type="KEGG" id="ruf:TH63_07025"/>
<evidence type="ECO:0000256" key="4">
    <source>
        <dbReference type="ARBA" id="ARBA00022679"/>
    </source>
</evidence>
<dbReference type="InterPro" id="IPR003594">
    <property type="entry name" value="HATPase_dom"/>
</dbReference>
<gene>
    <name evidence="7" type="ORF">TH63_07025</name>
</gene>
<evidence type="ECO:0000259" key="6">
    <source>
        <dbReference type="PROSITE" id="PS50109"/>
    </source>
</evidence>
<dbReference type="InterPro" id="IPR004358">
    <property type="entry name" value="Sig_transdc_His_kin-like_C"/>
</dbReference>
<dbReference type="Gene3D" id="3.30.450.20">
    <property type="entry name" value="PAS domain"/>
    <property type="match status" value="1"/>
</dbReference>
<keyword evidence="8" id="KW-1185">Reference proteome</keyword>
<dbReference type="Pfam" id="PF13596">
    <property type="entry name" value="PAS_10"/>
    <property type="match status" value="1"/>
</dbReference>
<feature type="domain" description="Histidine kinase" evidence="6">
    <location>
        <begin position="149"/>
        <end position="369"/>
    </location>
</feature>
<dbReference type="PANTHER" id="PTHR43304:SF1">
    <property type="entry name" value="PAC DOMAIN-CONTAINING PROTEIN"/>
    <property type="match status" value="1"/>
</dbReference>
<sequence length="372" mass="42356">MAAPKNKPNTVKELIKLNDELENYFRNTLIPQLFVDANLILRKFTPPAMKQFCFTPDHIGTPMEDLVDNIRYSTIIENIKEVIDTDDILEKEIQTTDGNWFQMNIIPYLIPKEKKANGVIITFVDITGRMKNLRELEKLNASHETFIFSVTHDLLAPLHNIEGLVKYFIELSEESLEAEKPDLEDQKKIGGMLATSVETMRGIIKDLTEVSRLEDTLGKKTKPANFEEILKEVELTLKDKINKTEAIITYDIKVPTIAFSRKNLRSIAYNLLSNAIKYQHPERIPTIHISTAKEKEFVVISFEDNGKGISPEKIEVVFNQYTRLSKEEEGTGIGLYLLKRIVENAGGKTNLDSKVNKGSTFKVYLPAQQKPA</sequence>
<name>A0A0H4VJ93_9BACT</name>
<dbReference type="PRINTS" id="PR00344">
    <property type="entry name" value="BCTRLSENSOR"/>
</dbReference>
<dbReference type="InterPro" id="IPR052162">
    <property type="entry name" value="Sensor_kinase/Photoreceptor"/>
</dbReference>
<dbReference type="SMART" id="SM00387">
    <property type="entry name" value="HATPase_c"/>
    <property type="match status" value="1"/>
</dbReference>
<dbReference type="SUPFAM" id="SSF55785">
    <property type="entry name" value="PYP-like sensor domain (PAS domain)"/>
    <property type="match status" value="1"/>
</dbReference>
<dbReference type="InterPro" id="IPR005467">
    <property type="entry name" value="His_kinase_dom"/>
</dbReference>
<dbReference type="STRING" id="1379910.TH63_07025"/>
<dbReference type="PANTHER" id="PTHR43304">
    <property type="entry name" value="PHYTOCHROME-LIKE PROTEIN CPH1"/>
    <property type="match status" value="1"/>
</dbReference>
<comment type="catalytic activity">
    <reaction evidence="1">
        <text>ATP + protein L-histidine = ADP + protein N-phospho-L-histidine.</text>
        <dbReference type="EC" id="2.7.13.3"/>
    </reaction>
</comment>
<dbReference type="AlphaFoldDB" id="A0A0H4VJ93"/>
<dbReference type="PATRIC" id="fig|1379910.4.peg.1537"/>
<keyword evidence="3" id="KW-0597">Phosphoprotein</keyword>
<dbReference type="PROSITE" id="PS50109">
    <property type="entry name" value="HIS_KIN"/>
    <property type="match status" value="1"/>
</dbReference>
<dbReference type="Proteomes" id="UP000036458">
    <property type="component" value="Chromosome"/>
</dbReference>
<dbReference type="EC" id="2.7.13.3" evidence="2"/>
<evidence type="ECO:0000256" key="1">
    <source>
        <dbReference type="ARBA" id="ARBA00000085"/>
    </source>
</evidence>